<dbReference type="Proteomes" id="UP000192257">
    <property type="component" value="Unassembled WGS sequence"/>
</dbReference>
<dbReference type="AlphaFoldDB" id="A0A1X0NZA1"/>
<keyword evidence="1" id="KW-0812">Transmembrane</keyword>
<keyword evidence="1" id="KW-1133">Transmembrane helix</keyword>
<name>A0A1X0NZA1_9TRYP</name>
<dbReference type="VEuPathDB" id="TriTrypDB:TM35_000102850"/>
<protein>
    <submittedName>
        <fullName evidence="2">Uncharacterized protein</fullName>
    </submittedName>
</protein>
<gene>
    <name evidence="2" type="ORF">TM35_000102850</name>
</gene>
<keyword evidence="3" id="KW-1185">Reference proteome</keyword>
<reference evidence="2 3" key="1">
    <citation type="submission" date="2017-03" db="EMBL/GenBank/DDBJ databases">
        <title>An alternative strategy for trypanosome survival in the mammalian bloodstream revealed through genome and transcriptome analysis of the ubiquitous bovine parasite Trypanosoma (Megatrypanum) theileri.</title>
        <authorList>
            <person name="Kelly S."/>
            <person name="Ivens A."/>
            <person name="Mott A."/>
            <person name="O'Neill E."/>
            <person name="Emms D."/>
            <person name="Macleod O."/>
            <person name="Voorheis P."/>
            <person name="Matthews J."/>
            <person name="Matthews K."/>
            <person name="Carrington M."/>
        </authorList>
    </citation>
    <scope>NUCLEOTIDE SEQUENCE [LARGE SCALE GENOMIC DNA]</scope>
    <source>
        <strain evidence="2">Edinburgh</strain>
    </source>
</reference>
<dbReference type="EMBL" id="NBCO01000010">
    <property type="protein sequence ID" value="ORC90017.1"/>
    <property type="molecule type" value="Genomic_DNA"/>
</dbReference>
<proteinExistence type="predicted"/>
<sequence>MPVWVMDLQTDDCPQLSAEISCLFPFLVLNILCVCVCGYGVLVTQCYLFKRDYANVSQEFQQKWYLFVSVSFPFFQVIYSLPMLRDSCDAGLWLILLWNSPNDT</sequence>
<accession>A0A1X0NZA1</accession>
<dbReference type="GeneID" id="39984556"/>
<evidence type="ECO:0000313" key="3">
    <source>
        <dbReference type="Proteomes" id="UP000192257"/>
    </source>
</evidence>
<organism evidence="2 3">
    <name type="scientific">Trypanosoma theileri</name>
    <dbReference type="NCBI Taxonomy" id="67003"/>
    <lineage>
        <taxon>Eukaryota</taxon>
        <taxon>Discoba</taxon>
        <taxon>Euglenozoa</taxon>
        <taxon>Kinetoplastea</taxon>
        <taxon>Metakinetoplastina</taxon>
        <taxon>Trypanosomatida</taxon>
        <taxon>Trypanosomatidae</taxon>
        <taxon>Trypanosoma</taxon>
    </lineage>
</organism>
<comment type="caution">
    <text evidence="2">The sequence shown here is derived from an EMBL/GenBank/DDBJ whole genome shotgun (WGS) entry which is preliminary data.</text>
</comment>
<feature type="transmembrane region" description="Helical" evidence="1">
    <location>
        <begin position="64"/>
        <end position="84"/>
    </location>
</feature>
<evidence type="ECO:0000313" key="2">
    <source>
        <dbReference type="EMBL" id="ORC90017.1"/>
    </source>
</evidence>
<dbReference type="RefSeq" id="XP_028884083.1">
    <property type="nucleotide sequence ID" value="XM_029024776.1"/>
</dbReference>
<feature type="transmembrane region" description="Helical" evidence="1">
    <location>
        <begin position="23"/>
        <end position="43"/>
    </location>
</feature>
<evidence type="ECO:0000256" key="1">
    <source>
        <dbReference type="SAM" id="Phobius"/>
    </source>
</evidence>
<keyword evidence="1" id="KW-0472">Membrane</keyword>